<feature type="compositionally biased region" description="Polar residues" evidence="1">
    <location>
        <begin position="438"/>
        <end position="450"/>
    </location>
</feature>
<dbReference type="EMBL" id="JAEUBG010000980">
    <property type="protein sequence ID" value="KAH3687130.1"/>
    <property type="molecule type" value="Genomic_DNA"/>
</dbReference>
<feature type="compositionally biased region" description="Acidic residues" evidence="1">
    <location>
        <begin position="752"/>
        <end position="761"/>
    </location>
</feature>
<feature type="region of interest" description="Disordered" evidence="1">
    <location>
        <begin position="55"/>
        <end position="134"/>
    </location>
</feature>
<evidence type="ECO:0000256" key="1">
    <source>
        <dbReference type="SAM" id="MobiDB-lite"/>
    </source>
</evidence>
<sequence length="885" mass="99159">MSDLYSTPKKQTVEQHSPQRVYKQTHNNSQISLLNMDKTYYSSDGQILQSSMVKAGSPTKRQLTGSASQVRFSLPPMSDDEESIMSEFEDEDIQVSEENKEDADTDQIEQESSPFLETVSTPTKSHHRSTSSTMSFQLTDTDTYSDNMRVLVQTSPKRGKILLNPQQHHIKSLSVPIPAEVMLPPRLSPKKRQVSGPKSMIFNGIDYEPFEKRFLDDTNYPRREFTALIATNKPVLSDFKPSNVILQPSQTSAAKSAPPSPVRRPQHRRTKSELINIPRPEDLLQFQVGFGKVEENERIDNEFEIENPSEKAVVLNNELNRKFSFPPRSSVKQNKEEEEEETTEPALEKPESPALLSPVDKDLPSLPLPQHTPVKQKLPTQGLGLFLDADLLGSTGNESTSNKFGRFSQIRTPEETVLQGLEEIESLTKDVEELLNQQDQPQIEQPTIEESNPDESYLTESDISQKSISITSIKSTKSLELSADIDNEMSMDDSFSSMTSRVVPFSLEQDDTSSNYTLEESKEVITIDDTVNEDEEDSYMSESSYDLSLTSQLQNLSLVLTNNQQGSGISEQGLLLLEKSIGSPSSLFHPVILDSEADEAEDEDITSEIELDETENFSIEELESLPLLPAASKPVKSISSQSPALSYYPEPEKVYEEDRLAVNIKSTSRDSPLLSQTSYETAESRPFSRCSADTDVTSFTQQQQQTQVMIDLTNDNYNVTYIKDPKYNGNIDSYKSVFERMDNGEIKETIILDDEEEEEEEERHQENRLRPAASTSPSLISAAGSHFSFCTVASEVQLHTNTAILGTPPRHVRTSQIPTTRYVSPNGKNVYELCDDTMNTSTDVLTLLQRQGSITKVNNSKSGLDPGVERFDLVNIENIIEEGVA</sequence>
<proteinExistence type="predicted"/>
<feature type="region of interest" description="Disordered" evidence="1">
    <location>
        <begin position="249"/>
        <end position="271"/>
    </location>
</feature>
<organism evidence="2 3">
    <name type="scientific">Wickerhamomyces pijperi</name>
    <name type="common">Yeast</name>
    <name type="synonym">Pichia pijperi</name>
    <dbReference type="NCBI Taxonomy" id="599730"/>
    <lineage>
        <taxon>Eukaryota</taxon>
        <taxon>Fungi</taxon>
        <taxon>Dikarya</taxon>
        <taxon>Ascomycota</taxon>
        <taxon>Saccharomycotina</taxon>
        <taxon>Saccharomycetes</taxon>
        <taxon>Phaffomycetales</taxon>
        <taxon>Wickerhamomycetaceae</taxon>
        <taxon>Wickerhamomyces</taxon>
    </lineage>
</organism>
<protein>
    <submittedName>
        <fullName evidence="2">Uncharacterized protein</fullName>
    </submittedName>
</protein>
<keyword evidence="3" id="KW-1185">Reference proteome</keyword>
<feature type="compositionally biased region" description="Polar residues" evidence="1">
    <location>
        <begin position="110"/>
        <end position="123"/>
    </location>
</feature>
<name>A0A9P8QCQ8_WICPI</name>
<feature type="region of interest" description="Disordered" evidence="1">
    <location>
        <begin position="438"/>
        <end position="463"/>
    </location>
</feature>
<feature type="compositionally biased region" description="Acidic residues" evidence="1">
    <location>
        <begin position="78"/>
        <end position="109"/>
    </location>
</feature>
<evidence type="ECO:0000313" key="3">
    <source>
        <dbReference type="Proteomes" id="UP000774326"/>
    </source>
</evidence>
<reference evidence="2" key="2">
    <citation type="submission" date="2021-01" db="EMBL/GenBank/DDBJ databases">
        <authorList>
            <person name="Schikora-Tamarit M.A."/>
        </authorList>
    </citation>
    <scope>NUCLEOTIDE SEQUENCE</scope>
    <source>
        <strain evidence="2">CBS2887</strain>
    </source>
</reference>
<dbReference type="Proteomes" id="UP000774326">
    <property type="component" value="Unassembled WGS sequence"/>
</dbReference>
<accession>A0A9P8QCQ8</accession>
<feature type="region of interest" description="Disordered" evidence="1">
    <location>
        <begin position="1"/>
        <end position="21"/>
    </location>
</feature>
<gene>
    <name evidence="2" type="ORF">WICPIJ_001885</name>
</gene>
<reference evidence="2" key="1">
    <citation type="journal article" date="2021" name="Open Biol.">
        <title>Shared evolutionary footprints suggest mitochondrial oxidative damage underlies multiple complex I losses in fungi.</title>
        <authorList>
            <person name="Schikora-Tamarit M.A."/>
            <person name="Marcet-Houben M."/>
            <person name="Nosek J."/>
            <person name="Gabaldon T."/>
        </authorList>
    </citation>
    <scope>NUCLEOTIDE SEQUENCE</scope>
    <source>
        <strain evidence="2">CBS2887</strain>
    </source>
</reference>
<feature type="region of interest" description="Disordered" evidence="1">
    <location>
        <begin position="752"/>
        <end position="774"/>
    </location>
</feature>
<feature type="compositionally biased region" description="Polar residues" evidence="1">
    <location>
        <begin position="59"/>
        <end position="71"/>
    </location>
</feature>
<feature type="region of interest" description="Disordered" evidence="1">
    <location>
        <begin position="324"/>
        <end position="377"/>
    </location>
</feature>
<dbReference type="OrthoDB" id="3981312at2759"/>
<evidence type="ECO:0000313" key="2">
    <source>
        <dbReference type="EMBL" id="KAH3687130.1"/>
    </source>
</evidence>
<dbReference type="AlphaFoldDB" id="A0A9P8QCQ8"/>
<comment type="caution">
    <text evidence="2">The sequence shown here is derived from an EMBL/GenBank/DDBJ whole genome shotgun (WGS) entry which is preliminary data.</text>
</comment>